<dbReference type="PANTHER" id="PTHR13155">
    <property type="entry name" value="A-KINASE ANCHOR PROTEINS"/>
    <property type="match status" value="1"/>
</dbReference>
<reference evidence="3" key="2">
    <citation type="journal article" date="2023" name="Science">
        <title>Genomic signatures of disease resistance in endangered staghorn corals.</title>
        <authorList>
            <person name="Vollmer S.V."/>
            <person name="Selwyn J.D."/>
            <person name="Despard B.A."/>
            <person name="Roesel C.L."/>
        </authorList>
    </citation>
    <scope>NUCLEOTIDE SEQUENCE</scope>
    <source>
        <strain evidence="3">K2</strain>
    </source>
</reference>
<dbReference type="AlphaFoldDB" id="A0AAD9R759"/>
<evidence type="ECO:0000259" key="2">
    <source>
        <dbReference type="PROSITE" id="PS50132"/>
    </source>
</evidence>
<accession>A0AAD9R759</accession>
<feature type="domain" description="RGS" evidence="2">
    <location>
        <begin position="394"/>
        <end position="522"/>
    </location>
</feature>
<dbReference type="InterPro" id="IPR052246">
    <property type="entry name" value="Cell_Polariz_PKAAnc"/>
</dbReference>
<dbReference type="GO" id="GO:0005886">
    <property type="term" value="C:plasma membrane"/>
    <property type="evidence" value="ECO:0007669"/>
    <property type="project" value="TreeGrafter"/>
</dbReference>
<evidence type="ECO:0000313" key="3">
    <source>
        <dbReference type="EMBL" id="KAK2574348.1"/>
    </source>
</evidence>
<dbReference type="InterPro" id="IPR044926">
    <property type="entry name" value="RGS_subdomain_2"/>
</dbReference>
<feature type="region of interest" description="Disordered" evidence="1">
    <location>
        <begin position="241"/>
        <end position="263"/>
    </location>
</feature>
<evidence type="ECO:0000313" key="4">
    <source>
        <dbReference type="Proteomes" id="UP001249851"/>
    </source>
</evidence>
<protein>
    <submittedName>
        <fullName evidence="3">A-kinase anchor protein 10</fullName>
    </submittedName>
</protein>
<dbReference type="InterPro" id="IPR036305">
    <property type="entry name" value="RGS_sf"/>
</dbReference>
<feature type="compositionally biased region" description="Polar residues" evidence="1">
    <location>
        <begin position="250"/>
        <end position="263"/>
    </location>
</feature>
<feature type="region of interest" description="Disordered" evidence="1">
    <location>
        <begin position="540"/>
        <end position="562"/>
    </location>
</feature>
<sequence length="606" mass="68398">MPRFSRKASVKDKQSQGKGSKSGKSKGKSEKEPAFASSLEDTDENNHFIGLQQCRKLLASVSEKKSAKCMATFRRKSQLSKTLPEVLMDDTVLPYFMEYMQKQNATNILNFWLTAETFRLSTINRLKINSVSRLKTSKVDSPCTHQNDRKDMFSDSDAASSSGTCSFSAHAEREDGEGDILQSDNSDHDFGEFAGYEPTATNSLAASTNETNQSTSSALFDKCGYIVAGNELDTRILNDSLRGARPKEPNSFTGVTQNGINQDDSVNPSVVRNTQGSLKGYQPSKVTFELKPDFEHEQREFCQRRTRSIVIDAVSIYSKYISLEATHPIGLEESIRRQIEINICSEDGRICSESFQPAQKFVFDVMERMYFPTFLSSSFYFKHQIDIWTSGKVFLSDILYNQNAMFYFMEHLEREGVQHMLEFWLTADNFQCHVKTQLETNQYNSQNALDDAMVIYDKYFSMQASLPLGVDDMTRIEIENNICREAGPLPDCFSSPMEHVLCLLEEVFFPSFLQSEIYFKYLTELLNSVSERHNSTALLASGSSTDDVRGSGSPSTEKSHLMKSTAKLGKAMRKLVSGVEDKAKEEMAWKIAKMIIEDVKSEQVTS</sequence>
<reference evidence="3" key="1">
    <citation type="journal article" date="2023" name="G3 (Bethesda)">
        <title>Whole genome assembly and annotation of the endangered Caribbean coral Acropora cervicornis.</title>
        <authorList>
            <person name="Selwyn J.D."/>
            <person name="Vollmer S.V."/>
        </authorList>
    </citation>
    <scope>NUCLEOTIDE SEQUENCE</scope>
    <source>
        <strain evidence="3">K2</strain>
    </source>
</reference>
<comment type="caution">
    <text evidence="3">The sequence shown here is derived from an EMBL/GenBank/DDBJ whole genome shotgun (WGS) entry which is preliminary data.</text>
</comment>
<dbReference type="FunFam" id="1.10.167.10:FF:000005">
    <property type="entry name" value="Putative A-kinase anchor protein 10 mitochondrial"/>
    <property type="match status" value="1"/>
</dbReference>
<dbReference type="SMART" id="SM00315">
    <property type="entry name" value="RGS"/>
    <property type="match status" value="2"/>
</dbReference>
<dbReference type="Pfam" id="PF00615">
    <property type="entry name" value="RGS"/>
    <property type="match status" value="2"/>
</dbReference>
<dbReference type="SUPFAM" id="SSF48097">
    <property type="entry name" value="Regulator of G-protein signaling, RGS"/>
    <property type="match status" value="2"/>
</dbReference>
<dbReference type="GO" id="GO:0008104">
    <property type="term" value="P:intracellular protein localization"/>
    <property type="evidence" value="ECO:0007669"/>
    <property type="project" value="TreeGrafter"/>
</dbReference>
<dbReference type="Gene3D" id="1.10.167.10">
    <property type="entry name" value="Regulator of G-protein Signalling 4, domain 2"/>
    <property type="match status" value="3"/>
</dbReference>
<dbReference type="GO" id="GO:0005739">
    <property type="term" value="C:mitochondrion"/>
    <property type="evidence" value="ECO:0007669"/>
    <property type="project" value="TreeGrafter"/>
</dbReference>
<feature type="domain" description="RGS" evidence="2">
    <location>
        <begin position="289"/>
        <end position="380"/>
    </location>
</feature>
<dbReference type="PROSITE" id="PS50132">
    <property type="entry name" value="RGS"/>
    <property type="match status" value="2"/>
</dbReference>
<dbReference type="Proteomes" id="UP001249851">
    <property type="component" value="Unassembled WGS sequence"/>
</dbReference>
<keyword evidence="4" id="KW-1185">Reference proteome</keyword>
<dbReference type="PANTHER" id="PTHR13155:SF1">
    <property type="entry name" value="A-KINASE ANCHOR PROTEIN 10, MITOCHONDRIAL"/>
    <property type="match status" value="1"/>
</dbReference>
<dbReference type="CDD" id="cd08721">
    <property type="entry name" value="RGS_AKAP2_2"/>
    <property type="match status" value="1"/>
</dbReference>
<evidence type="ECO:0000256" key="1">
    <source>
        <dbReference type="SAM" id="MobiDB-lite"/>
    </source>
</evidence>
<name>A0AAD9R759_ACRCE</name>
<feature type="compositionally biased region" description="Low complexity" evidence="1">
    <location>
        <begin position="155"/>
        <end position="169"/>
    </location>
</feature>
<dbReference type="InterPro" id="IPR016137">
    <property type="entry name" value="RGS"/>
</dbReference>
<feature type="region of interest" description="Disordered" evidence="1">
    <location>
        <begin position="1"/>
        <end position="40"/>
    </location>
</feature>
<feature type="region of interest" description="Disordered" evidence="1">
    <location>
        <begin position="138"/>
        <end position="196"/>
    </location>
</feature>
<dbReference type="EMBL" id="JARQWQ010000001">
    <property type="protein sequence ID" value="KAK2574348.1"/>
    <property type="molecule type" value="Genomic_DNA"/>
</dbReference>
<proteinExistence type="predicted"/>
<organism evidence="3 4">
    <name type="scientific">Acropora cervicornis</name>
    <name type="common">Staghorn coral</name>
    <dbReference type="NCBI Taxonomy" id="6130"/>
    <lineage>
        <taxon>Eukaryota</taxon>
        <taxon>Metazoa</taxon>
        <taxon>Cnidaria</taxon>
        <taxon>Anthozoa</taxon>
        <taxon>Hexacorallia</taxon>
        <taxon>Scleractinia</taxon>
        <taxon>Astrocoeniina</taxon>
        <taxon>Acroporidae</taxon>
        <taxon>Acropora</taxon>
    </lineage>
</organism>
<gene>
    <name evidence="3" type="ORF">P5673_000502</name>
</gene>